<evidence type="ECO:0000313" key="4">
    <source>
        <dbReference type="Proteomes" id="UP000534870"/>
    </source>
</evidence>
<evidence type="ECO:0000259" key="2">
    <source>
        <dbReference type="Pfam" id="PF13521"/>
    </source>
</evidence>
<accession>A0A7Y7ITR3</accession>
<dbReference type="InterPro" id="IPR027417">
    <property type="entry name" value="P-loop_NTPase"/>
</dbReference>
<feature type="domain" description="NadR/Ttd14 AAA" evidence="2">
    <location>
        <begin position="41"/>
        <end position="203"/>
    </location>
</feature>
<protein>
    <submittedName>
        <fullName evidence="3">AAA family ATPase</fullName>
    </submittedName>
</protein>
<dbReference type="SUPFAM" id="SSF52540">
    <property type="entry name" value="P-loop containing nucleoside triphosphate hydrolases"/>
    <property type="match status" value="1"/>
</dbReference>
<comment type="caution">
    <text evidence="3">The sequence shown here is derived from an EMBL/GenBank/DDBJ whole genome shotgun (WGS) entry which is preliminary data.</text>
</comment>
<proteinExistence type="predicted"/>
<feature type="region of interest" description="Disordered" evidence="1">
    <location>
        <begin position="1"/>
        <end position="20"/>
    </location>
</feature>
<dbReference type="EMBL" id="JABXXP010000022">
    <property type="protein sequence ID" value="NVN10189.1"/>
    <property type="molecule type" value="Genomic_DNA"/>
</dbReference>
<feature type="compositionally biased region" description="Basic and acidic residues" evidence="1">
    <location>
        <begin position="11"/>
        <end position="20"/>
    </location>
</feature>
<dbReference type="Gene3D" id="3.40.50.300">
    <property type="entry name" value="P-loop containing nucleotide triphosphate hydrolases"/>
    <property type="match status" value="1"/>
</dbReference>
<dbReference type="Proteomes" id="UP000534870">
    <property type="component" value="Unassembled WGS sequence"/>
</dbReference>
<dbReference type="AlphaFoldDB" id="A0A7Y7ITR3"/>
<name>A0A7Y7ITR3_9PROT</name>
<evidence type="ECO:0000256" key="1">
    <source>
        <dbReference type="SAM" id="MobiDB-lite"/>
    </source>
</evidence>
<evidence type="ECO:0000313" key="3">
    <source>
        <dbReference type="EMBL" id="NVN10189.1"/>
    </source>
</evidence>
<gene>
    <name evidence="3" type="ORF">HUK84_03340</name>
</gene>
<reference evidence="3 4" key="1">
    <citation type="submission" date="2020-06" db="EMBL/GenBank/DDBJ databases">
        <title>Description of novel acetic acid bacteria.</title>
        <authorList>
            <person name="Sombolestani A."/>
        </authorList>
    </citation>
    <scope>NUCLEOTIDE SEQUENCE [LARGE SCALE GENOMIC DNA]</scope>
    <source>
        <strain evidence="3 4">LMG 31431</strain>
    </source>
</reference>
<sequence length="223" mass="25556">MPCTLGSRASQDGEERKHDSFANQHLESRCHKSASFDACFHVVTGGPGSGKTTLLKALARQGIPHMPEAGRAIIRDQIEIGGTALPWRNRHAFAELMLSWELRSWHEASRRNGHILFDRGIPDVIGYLRLCDLPVPSHLDTAARRFRYQQVFIAPPWAEIYTQDAERKQTFEESSATYDVMIETYQHYGYTLRELPRTPVEDRTNFVMRILRGNTPPIRLMHD</sequence>
<dbReference type="Pfam" id="PF13521">
    <property type="entry name" value="AAA_28"/>
    <property type="match status" value="1"/>
</dbReference>
<dbReference type="InterPro" id="IPR038727">
    <property type="entry name" value="NadR/Ttd14_AAA_dom"/>
</dbReference>
<organism evidence="3 4">
    <name type="scientific">Nguyenibacter vanlangensis</name>
    <dbReference type="NCBI Taxonomy" id="1216886"/>
    <lineage>
        <taxon>Bacteria</taxon>
        <taxon>Pseudomonadati</taxon>
        <taxon>Pseudomonadota</taxon>
        <taxon>Alphaproteobacteria</taxon>
        <taxon>Acetobacterales</taxon>
        <taxon>Acetobacteraceae</taxon>
        <taxon>Nguyenibacter</taxon>
    </lineage>
</organism>